<dbReference type="RefSeq" id="WP_091890630.1">
    <property type="nucleotide sequence ID" value="NZ_CP028844.1"/>
</dbReference>
<organism evidence="1 2">
    <name type="scientific">Methylobacterium currus</name>
    <dbReference type="NCBI Taxonomy" id="2051553"/>
    <lineage>
        <taxon>Bacteria</taxon>
        <taxon>Pseudomonadati</taxon>
        <taxon>Pseudomonadota</taxon>
        <taxon>Alphaproteobacteria</taxon>
        <taxon>Hyphomicrobiales</taxon>
        <taxon>Methylobacteriaceae</taxon>
        <taxon>Methylobacterium</taxon>
    </lineage>
</organism>
<evidence type="ECO:0000313" key="2">
    <source>
        <dbReference type="Proteomes" id="UP000244755"/>
    </source>
</evidence>
<name>A0A2R4WWI5_9HYPH</name>
<proteinExistence type="predicted"/>
<keyword evidence="2" id="KW-1185">Reference proteome</keyword>
<dbReference type="KEGG" id="mee:DA075_34365"/>
<gene>
    <name evidence="1" type="ORF">DA075_34365</name>
</gene>
<protein>
    <submittedName>
        <fullName evidence="1">Uncharacterized protein</fullName>
    </submittedName>
</protein>
<evidence type="ECO:0000313" key="1">
    <source>
        <dbReference type="EMBL" id="AWB25903.1"/>
    </source>
</evidence>
<dbReference type="AlphaFoldDB" id="A0A2R4WWI5"/>
<accession>A0A2R4WWI5</accession>
<sequence>MTSCSVTERLRYAGYYGGYRGHHGHYGGGLAAGLIGGLALGTLSAATYPYGYGYAPAYGYGYDDGF</sequence>
<reference evidence="1 2" key="1">
    <citation type="submission" date="2018-04" db="EMBL/GenBank/DDBJ databases">
        <title>Methylobacterium sp. PR1016A genome.</title>
        <authorList>
            <person name="Park W."/>
        </authorList>
    </citation>
    <scope>NUCLEOTIDE SEQUENCE [LARGE SCALE GENOMIC DNA]</scope>
    <source>
        <strain evidence="1 2">PR1016A</strain>
    </source>
</reference>
<dbReference type="Proteomes" id="UP000244755">
    <property type="component" value="Chromosome 2"/>
</dbReference>
<dbReference type="EMBL" id="CP028844">
    <property type="protein sequence ID" value="AWB25903.1"/>
    <property type="molecule type" value="Genomic_DNA"/>
</dbReference>